<dbReference type="SUPFAM" id="SSF54695">
    <property type="entry name" value="POZ domain"/>
    <property type="match status" value="1"/>
</dbReference>
<comment type="caution">
    <text evidence="1">The sequence shown here is derived from an EMBL/GenBank/DDBJ whole genome shotgun (WGS) entry which is preliminary data.</text>
</comment>
<dbReference type="PANTHER" id="PTHR22744:SF17">
    <property type="entry name" value="BTB DOMAIN-CONTAINING PROTEIN"/>
    <property type="match status" value="1"/>
</dbReference>
<keyword evidence="2" id="KW-1185">Reference proteome</keyword>
<evidence type="ECO:0000313" key="1">
    <source>
        <dbReference type="EMBL" id="CAB3982154.1"/>
    </source>
</evidence>
<dbReference type="AlphaFoldDB" id="A0A7D9DDK3"/>
<organism evidence="1 2">
    <name type="scientific">Paramuricea clavata</name>
    <name type="common">Red gorgonian</name>
    <name type="synonym">Violescent sea-whip</name>
    <dbReference type="NCBI Taxonomy" id="317549"/>
    <lineage>
        <taxon>Eukaryota</taxon>
        <taxon>Metazoa</taxon>
        <taxon>Cnidaria</taxon>
        <taxon>Anthozoa</taxon>
        <taxon>Octocorallia</taxon>
        <taxon>Malacalcyonacea</taxon>
        <taxon>Plexauridae</taxon>
        <taxon>Paramuricea</taxon>
    </lineage>
</organism>
<dbReference type="PROSITE" id="PS50097">
    <property type="entry name" value="BTB"/>
    <property type="match status" value="1"/>
</dbReference>
<dbReference type="EMBL" id="CACRXK020000473">
    <property type="protein sequence ID" value="CAB3982154.1"/>
    <property type="molecule type" value="Genomic_DNA"/>
</dbReference>
<dbReference type="Gene3D" id="3.30.710.10">
    <property type="entry name" value="Potassium Channel Kv1.1, Chain A"/>
    <property type="match status" value="1"/>
</dbReference>
<evidence type="ECO:0000313" key="2">
    <source>
        <dbReference type="Proteomes" id="UP001152795"/>
    </source>
</evidence>
<dbReference type="InterPro" id="IPR011333">
    <property type="entry name" value="SKP1/BTB/POZ_sf"/>
</dbReference>
<dbReference type="PANTHER" id="PTHR22744">
    <property type="entry name" value="HELIX LOOP HELIX PROTEIN 21-RELATED"/>
    <property type="match status" value="1"/>
</dbReference>
<name>A0A7D9DDK3_PARCT</name>
<protein>
    <submittedName>
        <fullName evidence="1">Kelch 40a</fullName>
    </submittedName>
</protein>
<dbReference type="CDD" id="cd18186">
    <property type="entry name" value="BTB_POZ_ZBTB_KLHL-like"/>
    <property type="match status" value="1"/>
</dbReference>
<dbReference type="Proteomes" id="UP001152795">
    <property type="component" value="Unassembled WGS sequence"/>
</dbReference>
<proteinExistence type="predicted"/>
<dbReference type="InterPro" id="IPR000210">
    <property type="entry name" value="BTB/POZ_dom"/>
</dbReference>
<reference evidence="1" key="1">
    <citation type="submission" date="2020-04" db="EMBL/GenBank/DDBJ databases">
        <authorList>
            <person name="Alioto T."/>
            <person name="Alioto T."/>
            <person name="Gomez Garrido J."/>
        </authorList>
    </citation>
    <scope>NUCLEOTIDE SEQUENCE</scope>
    <source>
        <strain evidence="1">A484AB</strain>
    </source>
</reference>
<dbReference type="Pfam" id="PF00651">
    <property type="entry name" value="BTB"/>
    <property type="match status" value="1"/>
</dbReference>
<dbReference type="SMART" id="SM00225">
    <property type="entry name" value="BTB"/>
    <property type="match status" value="1"/>
</dbReference>
<accession>A0A7D9DDK3</accession>
<dbReference type="OrthoDB" id="5968623at2759"/>
<gene>
    <name evidence="1" type="ORF">PACLA_8A051894</name>
</gene>
<sequence length="293" mass="32603">MACSSSQSSPPQRENVFASPWSNSDVILVVENKEIHAHRSILCLQSPVFKAMLCGQFTEAKAEFIPLPEKKHNAMLQFIQLLYPPNMIKAAKVVVSDENILDILKLADEYQAVNVVTQCLNEIQITKSNAVPLLVYANQYDQSLLPKFLDVTSRYISAAKLQEYAAVDLGDEKLTQRLLLSKCNHLESLLVKGNRFGQKLLRRAHPLRTVESGKCGHVVSATNFHKARFCSSCLEIYRTEFLTYAVTSRGVLSTQAQAELEGKYFNYLEQVDDIVMSLCPAASTVNEAGTGTP</sequence>